<comment type="caution">
    <text evidence="2">The sequence shown here is derived from an EMBL/GenBank/DDBJ whole genome shotgun (WGS) entry which is preliminary data.</text>
</comment>
<dbReference type="EMBL" id="JBEPMM010000004">
    <property type="protein sequence ID" value="MET3692345.1"/>
    <property type="molecule type" value="Genomic_DNA"/>
</dbReference>
<keyword evidence="3" id="KW-1185">Reference proteome</keyword>
<reference evidence="2 3" key="1">
    <citation type="submission" date="2024-06" db="EMBL/GenBank/DDBJ databases">
        <title>Genomic Encyclopedia of Type Strains, Phase IV (KMG-IV): sequencing the most valuable type-strain genomes for metagenomic binning, comparative biology and taxonomic classification.</title>
        <authorList>
            <person name="Goeker M."/>
        </authorList>
    </citation>
    <scope>NUCLEOTIDE SEQUENCE [LARGE SCALE GENOMIC DNA]</scope>
    <source>
        <strain evidence="2 3">DSM 21331</strain>
    </source>
</reference>
<feature type="chain" id="PRO_5046789416" evidence="1">
    <location>
        <begin position="22"/>
        <end position="191"/>
    </location>
</feature>
<proteinExistence type="predicted"/>
<evidence type="ECO:0000313" key="3">
    <source>
        <dbReference type="Proteomes" id="UP001549145"/>
    </source>
</evidence>
<gene>
    <name evidence="2" type="ORF">ABID43_001881</name>
</gene>
<keyword evidence="1" id="KW-0732">Signal</keyword>
<sequence length="191" mass="19453">MASRVALAFWGLILLAGPARAEPPPAIAPGVPTSVTLQPVAVYDADGNQVFGPGGGIATVPFQRLGKAFALPVSTTPQTYAIVQPAGAKAYRGINPCSVDIVISTVTASMPAATQPVTMGGKTIPNVQIVTSPTGVVNEFEDTYFMARSGRILSSSANPMSGSIRYVSIMALADPGATHCAFRLGYGGGGS</sequence>
<accession>A0ABV2L647</accession>
<name>A0ABV2L647_9HYPH</name>
<feature type="signal peptide" evidence="1">
    <location>
        <begin position="1"/>
        <end position="21"/>
    </location>
</feature>
<evidence type="ECO:0000313" key="2">
    <source>
        <dbReference type="EMBL" id="MET3692345.1"/>
    </source>
</evidence>
<protein>
    <submittedName>
        <fullName evidence="2">Uncharacterized protein</fullName>
    </submittedName>
</protein>
<dbReference type="Proteomes" id="UP001549145">
    <property type="component" value="Unassembled WGS sequence"/>
</dbReference>
<organism evidence="2 3">
    <name type="scientific">Methylobacterium goesingense</name>
    <dbReference type="NCBI Taxonomy" id="243690"/>
    <lineage>
        <taxon>Bacteria</taxon>
        <taxon>Pseudomonadati</taxon>
        <taxon>Pseudomonadota</taxon>
        <taxon>Alphaproteobacteria</taxon>
        <taxon>Hyphomicrobiales</taxon>
        <taxon>Methylobacteriaceae</taxon>
        <taxon>Methylobacterium</taxon>
    </lineage>
</organism>
<dbReference type="RefSeq" id="WP_238278518.1">
    <property type="nucleotide sequence ID" value="NZ_BPQL01000037.1"/>
</dbReference>
<evidence type="ECO:0000256" key="1">
    <source>
        <dbReference type="SAM" id="SignalP"/>
    </source>
</evidence>